<accession>A0ABM6RP56</accession>
<gene>
    <name evidence="2" type="ORF">BXT84_03135</name>
</gene>
<keyword evidence="3" id="KW-1185">Reference proteome</keyword>
<dbReference type="Proteomes" id="UP000325292">
    <property type="component" value="Chromosome"/>
</dbReference>
<dbReference type="InterPro" id="IPR009057">
    <property type="entry name" value="Homeodomain-like_sf"/>
</dbReference>
<evidence type="ECO:0000313" key="2">
    <source>
        <dbReference type="EMBL" id="AUW93067.1"/>
    </source>
</evidence>
<dbReference type="EMBL" id="CP019454">
    <property type="protein sequence ID" value="AUW93067.1"/>
    <property type="molecule type" value="Genomic_DNA"/>
</dbReference>
<protein>
    <submittedName>
        <fullName evidence="2">Transposase</fullName>
    </submittedName>
</protein>
<organism evidence="2 3">
    <name type="scientific">Sulfobacillus thermotolerans</name>
    <dbReference type="NCBI Taxonomy" id="338644"/>
    <lineage>
        <taxon>Bacteria</taxon>
        <taxon>Bacillati</taxon>
        <taxon>Bacillota</taxon>
        <taxon>Clostridia</taxon>
        <taxon>Eubacteriales</taxon>
        <taxon>Clostridiales Family XVII. Incertae Sedis</taxon>
        <taxon>Sulfobacillus</taxon>
    </lineage>
</organism>
<dbReference type="Gene3D" id="1.10.10.60">
    <property type="entry name" value="Homeodomain-like"/>
    <property type="match status" value="1"/>
</dbReference>
<keyword evidence="1" id="KW-0175">Coiled coil</keyword>
<dbReference type="SUPFAM" id="SSF46689">
    <property type="entry name" value="Homeodomain-like"/>
    <property type="match status" value="1"/>
</dbReference>
<evidence type="ECO:0000256" key="1">
    <source>
        <dbReference type="SAM" id="Coils"/>
    </source>
</evidence>
<proteinExistence type="predicted"/>
<reference evidence="2 3" key="1">
    <citation type="journal article" date="2019" name="Sci. Rep.">
        <title>Sulfobacillus thermotolerans: new insights into resistance and metabolic capacities of acidophilic chemolithotrophs.</title>
        <authorList>
            <person name="Panyushkina A.E."/>
            <person name="Babenko V.V."/>
            <person name="Nikitina A.S."/>
            <person name="Selezneva O.V."/>
            <person name="Tsaplina I.A."/>
            <person name="Letarova M.A."/>
            <person name="Kostryukova E.S."/>
            <person name="Letarov A.V."/>
        </authorList>
    </citation>
    <scope>NUCLEOTIDE SEQUENCE [LARGE SCALE GENOMIC DNA]</scope>
    <source>
        <strain evidence="2 3">Kr1</strain>
    </source>
</reference>
<sequence>MARELGIPPKTLYGWVAAYKGDPVEPFVGRGHLKAEDQALRDLQRRIRDLEEENAILKKAMRIFTNDRK</sequence>
<dbReference type="Pfam" id="PF01527">
    <property type="entry name" value="HTH_Tnp_1"/>
    <property type="match status" value="1"/>
</dbReference>
<dbReference type="InterPro" id="IPR002514">
    <property type="entry name" value="Transposase_8"/>
</dbReference>
<name>A0ABM6RP56_9FIRM</name>
<evidence type="ECO:0000313" key="3">
    <source>
        <dbReference type="Proteomes" id="UP000325292"/>
    </source>
</evidence>
<feature type="coiled-coil region" evidence="1">
    <location>
        <begin position="33"/>
        <end position="67"/>
    </location>
</feature>